<dbReference type="Proteomes" id="UP000472263">
    <property type="component" value="Chromosome 12"/>
</dbReference>
<reference evidence="9" key="2">
    <citation type="submission" date="2025-08" db="UniProtKB">
        <authorList>
            <consortium name="Ensembl"/>
        </authorList>
    </citation>
    <scope>IDENTIFICATION</scope>
</reference>
<reference evidence="9" key="3">
    <citation type="submission" date="2025-09" db="UniProtKB">
        <authorList>
            <consortium name="Ensembl"/>
        </authorList>
    </citation>
    <scope>IDENTIFICATION</scope>
</reference>
<keyword evidence="10" id="KW-1185">Reference proteome</keyword>
<feature type="region of interest" description="Disordered" evidence="6">
    <location>
        <begin position="334"/>
        <end position="396"/>
    </location>
</feature>
<dbReference type="Gene3D" id="1.10.287.110">
    <property type="entry name" value="DnaJ domain"/>
    <property type="match status" value="1"/>
</dbReference>
<dbReference type="SMART" id="SM00271">
    <property type="entry name" value="DnaJ"/>
    <property type="match status" value="1"/>
</dbReference>
<evidence type="ECO:0000256" key="5">
    <source>
        <dbReference type="PROSITE-ProRule" id="PRU00042"/>
    </source>
</evidence>
<evidence type="ECO:0000259" key="8">
    <source>
        <dbReference type="PROSITE" id="PS50157"/>
    </source>
</evidence>
<dbReference type="InterPro" id="IPR003604">
    <property type="entry name" value="Matrin/U1-like-C_Znf_C2H2"/>
</dbReference>
<feature type="compositionally biased region" description="Basic residues" evidence="6">
    <location>
        <begin position="463"/>
        <end position="472"/>
    </location>
</feature>
<dbReference type="PANTHER" id="PTHR44029">
    <property type="entry name" value="DNAJ HOMOLOG SUBFAMILY C MEMBER 21"/>
    <property type="match status" value="1"/>
</dbReference>
<evidence type="ECO:0000256" key="1">
    <source>
        <dbReference type="ARBA" id="ARBA00022723"/>
    </source>
</evidence>
<dbReference type="InterPro" id="IPR036236">
    <property type="entry name" value="Znf_C2H2_sf"/>
</dbReference>
<dbReference type="Gene3D" id="3.30.160.60">
    <property type="entry name" value="Classic Zinc Finger"/>
    <property type="match status" value="1"/>
</dbReference>
<keyword evidence="2 5" id="KW-0863">Zinc-finger</keyword>
<dbReference type="SMART" id="SM00355">
    <property type="entry name" value="ZnF_C2H2"/>
    <property type="match status" value="2"/>
</dbReference>
<feature type="compositionally biased region" description="Polar residues" evidence="6">
    <location>
        <begin position="452"/>
        <end position="462"/>
    </location>
</feature>
<dbReference type="PANTHER" id="PTHR44029:SF1">
    <property type="entry name" value="DNAJ HOMOLOG SUBFAMILY C MEMBER 21"/>
    <property type="match status" value="1"/>
</dbReference>
<dbReference type="InterPro" id="IPR051964">
    <property type="entry name" value="Chaperone_stress_response"/>
</dbReference>
<dbReference type="InterPro" id="IPR022755">
    <property type="entry name" value="Znf_C2H2_jaz"/>
</dbReference>
<dbReference type="InterPro" id="IPR036869">
    <property type="entry name" value="J_dom_sf"/>
</dbReference>
<reference evidence="9" key="1">
    <citation type="submission" date="2019-06" db="EMBL/GenBank/DDBJ databases">
        <authorList>
            <consortium name="Wellcome Sanger Institute Data Sharing"/>
        </authorList>
    </citation>
    <scope>NUCLEOTIDE SEQUENCE [LARGE SCALE GENOMIC DNA]</scope>
</reference>
<evidence type="ECO:0000259" key="7">
    <source>
        <dbReference type="PROSITE" id="PS50076"/>
    </source>
</evidence>
<dbReference type="SUPFAM" id="SSF57667">
    <property type="entry name" value="beta-beta-alpha zinc fingers"/>
    <property type="match status" value="1"/>
</dbReference>
<feature type="domain" description="C2H2-type" evidence="8">
    <location>
        <begin position="424"/>
        <end position="449"/>
    </location>
</feature>
<dbReference type="GO" id="GO:0003676">
    <property type="term" value="F:nucleic acid binding"/>
    <property type="evidence" value="ECO:0007669"/>
    <property type="project" value="InterPro"/>
</dbReference>
<dbReference type="InParanoid" id="A0A667YTQ2"/>
<dbReference type="InterPro" id="IPR013087">
    <property type="entry name" value="Znf_C2H2_type"/>
</dbReference>
<evidence type="ECO:0000256" key="4">
    <source>
        <dbReference type="ARBA" id="ARBA00074367"/>
    </source>
</evidence>
<proteinExistence type="predicted"/>
<dbReference type="Pfam" id="PF12171">
    <property type="entry name" value="zf-C2H2_jaz"/>
    <property type="match status" value="1"/>
</dbReference>
<feature type="compositionally biased region" description="Acidic residues" evidence="6">
    <location>
        <begin position="303"/>
        <end position="312"/>
    </location>
</feature>
<dbReference type="PROSITE" id="PS50157">
    <property type="entry name" value="ZINC_FINGER_C2H2_2"/>
    <property type="match status" value="2"/>
</dbReference>
<feature type="compositionally biased region" description="Acidic residues" evidence="6">
    <location>
        <begin position="375"/>
        <end position="389"/>
    </location>
</feature>
<dbReference type="Pfam" id="PF21884">
    <property type="entry name" value="ZUO1-like_ZHD"/>
    <property type="match status" value="1"/>
</dbReference>
<dbReference type="SUPFAM" id="SSF46565">
    <property type="entry name" value="Chaperone J-domain"/>
    <property type="match status" value="1"/>
</dbReference>
<keyword evidence="3" id="KW-0862">Zinc</keyword>
<dbReference type="FunFam" id="1.10.287.110:FF:000046">
    <property type="entry name" value="dnaJ homolog subfamily C member 21"/>
    <property type="match status" value="1"/>
</dbReference>
<feature type="region of interest" description="Disordered" evidence="6">
    <location>
        <begin position="271"/>
        <end position="312"/>
    </location>
</feature>
<keyword evidence="1" id="KW-0479">Metal-binding</keyword>
<dbReference type="PRINTS" id="PR00625">
    <property type="entry name" value="JDOMAIN"/>
</dbReference>
<feature type="domain" description="C2H2-type" evidence="8">
    <location>
        <begin position="322"/>
        <end position="346"/>
    </location>
</feature>
<dbReference type="FunCoup" id="A0A667YTQ2">
    <property type="interactions" value="1121"/>
</dbReference>
<evidence type="ECO:0000313" key="9">
    <source>
        <dbReference type="Ensembl" id="ENSMMDP00005029793.1"/>
    </source>
</evidence>
<dbReference type="PROSITE" id="PS50076">
    <property type="entry name" value="DNAJ_2"/>
    <property type="match status" value="1"/>
</dbReference>
<dbReference type="GO" id="GO:0008270">
    <property type="term" value="F:zinc ion binding"/>
    <property type="evidence" value="ECO:0007669"/>
    <property type="project" value="UniProtKB-KW"/>
</dbReference>
<gene>
    <name evidence="9" type="primary">DNAJC21</name>
    <name evidence="9" type="synonym">dnajc21</name>
</gene>
<protein>
    <recommendedName>
        <fullName evidence="4">DnaJ homolog subfamily C member 21</fullName>
    </recommendedName>
</protein>
<dbReference type="CDD" id="cd06257">
    <property type="entry name" value="DnaJ"/>
    <property type="match status" value="1"/>
</dbReference>
<feature type="compositionally biased region" description="Acidic residues" evidence="6">
    <location>
        <begin position="280"/>
        <end position="295"/>
    </location>
</feature>
<feature type="region of interest" description="Disordered" evidence="6">
    <location>
        <begin position="452"/>
        <end position="472"/>
    </location>
</feature>
<dbReference type="GO" id="GO:0005737">
    <property type="term" value="C:cytoplasm"/>
    <property type="evidence" value="ECO:0007669"/>
    <property type="project" value="TreeGrafter"/>
</dbReference>
<evidence type="ECO:0000313" key="10">
    <source>
        <dbReference type="Proteomes" id="UP000472263"/>
    </source>
</evidence>
<evidence type="ECO:0000256" key="6">
    <source>
        <dbReference type="SAM" id="MobiDB-lite"/>
    </source>
</evidence>
<evidence type="ECO:0000256" key="3">
    <source>
        <dbReference type="ARBA" id="ARBA00022833"/>
    </source>
</evidence>
<dbReference type="AlphaFoldDB" id="A0A667YTQ2"/>
<organism evidence="9 10">
    <name type="scientific">Myripristis murdjan</name>
    <name type="common">pinecone soldierfish</name>
    <dbReference type="NCBI Taxonomy" id="586833"/>
    <lineage>
        <taxon>Eukaryota</taxon>
        <taxon>Metazoa</taxon>
        <taxon>Chordata</taxon>
        <taxon>Craniata</taxon>
        <taxon>Vertebrata</taxon>
        <taxon>Euteleostomi</taxon>
        <taxon>Actinopterygii</taxon>
        <taxon>Neopterygii</taxon>
        <taxon>Teleostei</taxon>
        <taxon>Neoteleostei</taxon>
        <taxon>Acanthomorphata</taxon>
        <taxon>Holocentriformes</taxon>
        <taxon>Holocentridae</taxon>
        <taxon>Myripristis</taxon>
    </lineage>
</organism>
<dbReference type="Pfam" id="PF00226">
    <property type="entry name" value="DnaJ"/>
    <property type="match status" value="1"/>
</dbReference>
<dbReference type="Ensembl" id="ENSMMDT00005030489.1">
    <property type="protein sequence ID" value="ENSMMDP00005029793.1"/>
    <property type="gene ID" value="ENSMMDG00005014147.1"/>
</dbReference>
<evidence type="ECO:0000256" key="2">
    <source>
        <dbReference type="ARBA" id="ARBA00022771"/>
    </source>
</evidence>
<name>A0A667YTQ2_9TELE</name>
<feature type="domain" description="J" evidence="7">
    <location>
        <begin position="3"/>
        <end position="69"/>
    </location>
</feature>
<sequence length="472" mass="55627">MRCHYEVLGVKRDAGDDDLKKAYRKLALKWHPDKNLENAEEAAEQFKLIQAAYDVLSDPQERAWYDNHREALLKGGVTGEYEDDSIDLLHYFTVTCYSGYGDDEKGFYTVYRNLFESIVKEEMEYSKVEDEEEDEFPPFGDSQSDYDTVVHPFYGFWQSFCTRKNFAWKEEYDTRQASNRWEKRAMEKENKKTRDKARKERNELVRQLVAYVRKRDRRVQAHKRLVEEQNAEKLKKMEELRRKQKLSQAKLAEEYKEQSWAAMSELEKELQQIEAQYGEEFGDASDSEEEEQDMDTQDKSNEDAADAEQLDGDELIDYYDDLYCPACDKSFKSDKAMKNHEKSKKHREMVALLRQQLEEEEDSLGFNSENKEGRDEEDEQEEEEEEEEEDKPRQKYVIHKSDCIKMYLSTLQDDDDDAVKEVNLRCATCNNEFSTRNKLFDHLKTSGHATVLASSAAHSSVGKTKKDKKKNR</sequence>
<dbReference type="SMART" id="SM00451">
    <property type="entry name" value="ZnF_U1"/>
    <property type="match status" value="1"/>
</dbReference>
<dbReference type="PROSITE" id="PS00028">
    <property type="entry name" value="ZINC_FINGER_C2H2_1"/>
    <property type="match status" value="2"/>
</dbReference>
<dbReference type="PROSITE" id="PS00636">
    <property type="entry name" value="DNAJ_1"/>
    <property type="match status" value="1"/>
</dbReference>
<dbReference type="InterPro" id="IPR054076">
    <property type="entry name" value="ZUO1-like_ZHD"/>
</dbReference>
<accession>A0A667YTQ2</accession>
<dbReference type="InterPro" id="IPR018253">
    <property type="entry name" value="DnaJ_domain_CS"/>
</dbReference>
<dbReference type="InterPro" id="IPR001623">
    <property type="entry name" value="DnaJ_domain"/>
</dbReference>
<dbReference type="GeneTree" id="ENSGT00510000047097"/>